<gene>
    <name evidence="2" type="ORF">B2J93_5779</name>
</gene>
<protein>
    <submittedName>
        <fullName evidence="2">Integrase</fullName>
    </submittedName>
</protein>
<accession>A0A218YWJ9</accession>
<dbReference type="AlphaFoldDB" id="A0A218YWJ9"/>
<evidence type="ECO:0000313" key="2">
    <source>
        <dbReference type="EMBL" id="OWP00209.1"/>
    </source>
</evidence>
<comment type="caution">
    <text evidence="2">The sequence shown here is derived from an EMBL/GenBank/DDBJ whole genome shotgun (WGS) entry which is preliminary data.</text>
</comment>
<feature type="compositionally biased region" description="Polar residues" evidence="1">
    <location>
        <begin position="50"/>
        <end position="63"/>
    </location>
</feature>
<dbReference type="Proteomes" id="UP000242519">
    <property type="component" value="Unassembled WGS sequence"/>
</dbReference>
<evidence type="ECO:0000313" key="3">
    <source>
        <dbReference type="Proteomes" id="UP000242519"/>
    </source>
</evidence>
<feature type="compositionally biased region" description="Basic and acidic residues" evidence="1">
    <location>
        <begin position="163"/>
        <end position="181"/>
    </location>
</feature>
<name>A0A218YWJ9_9HELO</name>
<feature type="region of interest" description="Disordered" evidence="1">
    <location>
        <begin position="151"/>
        <end position="181"/>
    </location>
</feature>
<sequence>MSDSPCGCGLGRSFNSPPVYVSGYGVQLRRNGQLPLDWVTGEEIAPGASGITSCPQSKSTATRTPDLEYKDRLPHTPKSNSSDYCDEGLPASFKKQSAAESVDGLPLLTKSKSRYKQAHDPNEKPGASAKKITINFAGLVNKVREGRLRDVKTKDGGQNGGDMRIEKADDHKAENNKENHDKTRDSTFIEGALKEVRYVPAAAAAYESIGGADHAMGLFDISEHPEIQLPEAMPGSVIFENDNSFGPDIVIKEPIVKTKELHDEMDCQESFI</sequence>
<feature type="region of interest" description="Disordered" evidence="1">
    <location>
        <begin position="46"/>
        <end position="127"/>
    </location>
</feature>
<dbReference type="EMBL" id="MZNU01000335">
    <property type="protein sequence ID" value="OWP00209.1"/>
    <property type="molecule type" value="Genomic_DNA"/>
</dbReference>
<proteinExistence type="predicted"/>
<organism evidence="2 3">
    <name type="scientific">Diplocarpon coronariae</name>
    <dbReference type="NCBI Taxonomy" id="2795749"/>
    <lineage>
        <taxon>Eukaryota</taxon>
        <taxon>Fungi</taxon>
        <taxon>Dikarya</taxon>
        <taxon>Ascomycota</taxon>
        <taxon>Pezizomycotina</taxon>
        <taxon>Leotiomycetes</taxon>
        <taxon>Helotiales</taxon>
        <taxon>Drepanopezizaceae</taxon>
        <taxon>Diplocarpon</taxon>
    </lineage>
</organism>
<feature type="compositionally biased region" description="Basic and acidic residues" evidence="1">
    <location>
        <begin position="65"/>
        <end position="74"/>
    </location>
</feature>
<reference evidence="2 3" key="1">
    <citation type="submission" date="2017-04" db="EMBL/GenBank/DDBJ databases">
        <title>Draft genome sequence of Marssonina coronaria NL1: causal agent of apple blotch.</title>
        <authorList>
            <person name="Cheng Q."/>
        </authorList>
    </citation>
    <scope>NUCLEOTIDE SEQUENCE [LARGE SCALE GENOMIC DNA]</scope>
    <source>
        <strain evidence="2 3">NL1</strain>
    </source>
</reference>
<evidence type="ECO:0000256" key="1">
    <source>
        <dbReference type="SAM" id="MobiDB-lite"/>
    </source>
</evidence>
<keyword evidence="3" id="KW-1185">Reference proteome</keyword>
<dbReference type="InParanoid" id="A0A218YWJ9"/>